<feature type="region of interest" description="Disordered" evidence="5">
    <location>
        <begin position="221"/>
        <end position="254"/>
    </location>
</feature>
<dbReference type="GO" id="GO:0004861">
    <property type="term" value="F:cyclin-dependent protein serine/threonine kinase inhibitor activity"/>
    <property type="evidence" value="ECO:0007669"/>
    <property type="project" value="InterPro"/>
</dbReference>
<dbReference type="GO" id="GO:0005654">
    <property type="term" value="C:nucleoplasm"/>
    <property type="evidence" value="ECO:0007669"/>
    <property type="project" value="UniProtKB-SubCell"/>
</dbReference>
<evidence type="ECO:0000256" key="1">
    <source>
        <dbReference type="ARBA" id="ARBA00004642"/>
    </source>
</evidence>
<evidence type="ECO:0000256" key="2">
    <source>
        <dbReference type="ARBA" id="ARBA00010274"/>
    </source>
</evidence>
<organism evidence="7 8">
    <name type="scientific">Cuscuta campestris</name>
    <dbReference type="NCBI Taxonomy" id="132261"/>
    <lineage>
        <taxon>Eukaryota</taxon>
        <taxon>Viridiplantae</taxon>
        <taxon>Streptophyta</taxon>
        <taxon>Embryophyta</taxon>
        <taxon>Tracheophyta</taxon>
        <taxon>Spermatophyta</taxon>
        <taxon>Magnoliopsida</taxon>
        <taxon>eudicotyledons</taxon>
        <taxon>Gunneridae</taxon>
        <taxon>Pentapetalae</taxon>
        <taxon>asterids</taxon>
        <taxon>lamiids</taxon>
        <taxon>Solanales</taxon>
        <taxon>Convolvulaceae</taxon>
        <taxon>Cuscuteae</taxon>
        <taxon>Cuscuta</taxon>
        <taxon>Cuscuta subgen. Grammica</taxon>
        <taxon>Cuscuta sect. Cleistogrammica</taxon>
    </lineage>
</organism>
<accession>A0A484MEK4</accession>
<dbReference type="Gene3D" id="4.10.365.10">
    <property type="entry name" value="p27"/>
    <property type="match status" value="1"/>
</dbReference>
<feature type="compositionally biased region" description="Polar residues" evidence="5">
    <location>
        <begin position="135"/>
        <end position="146"/>
    </location>
</feature>
<feature type="compositionally biased region" description="Acidic residues" evidence="5">
    <location>
        <begin position="117"/>
        <end position="128"/>
    </location>
</feature>
<dbReference type="AlphaFoldDB" id="A0A484MEK4"/>
<dbReference type="InterPro" id="IPR044275">
    <property type="entry name" value="KRP"/>
</dbReference>
<dbReference type="Pfam" id="PF02234">
    <property type="entry name" value="CDI"/>
    <property type="match status" value="1"/>
</dbReference>
<sequence length="254" mass="27551">MMGRNVEKSNGIGEVAGNEMPEIGVMTTPNTPEAATDADAEPVVVKKRKISDEDLEPSLAPAPPQPGNSGGDPAIPEECASPEIRHPVSSLNVDEEAQASGCSSYAESIARGKSEIADLEEEEEESTGEFEAAPSWNSECSESGKTTPLREHETESDELSSNGTPPQWPPGDQSNSHVNAIRANIPSAAELEDFFSVAEQKIQKSFEDKYNFDVVNEKPLEGRYEWVQSVQPYNKDEEEEEEDSSPSTAIPKKV</sequence>
<dbReference type="EMBL" id="OOIL02003221">
    <property type="protein sequence ID" value="VFQ86528.1"/>
    <property type="molecule type" value="Genomic_DNA"/>
</dbReference>
<proteinExistence type="inferred from homology"/>
<comment type="subcellular location">
    <subcellularLocation>
        <location evidence="1">Nucleus</location>
        <location evidence="1">Nucleoplasm</location>
    </subcellularLocation>
</comment>
<dbReference type="OrthoDB" id="6373236at2759"/>
<dbReference type="InterPro" id="IPR044898">
    <property type="entry name" value="CDI_dom_sf"/>
</dbReference>
<feature type="region of interest" description="Disordered" evidence="5">
    <location>
        <begin position="1"/>
        <end position="181"/>
    </location>
</feature>
<keyword evidence="8" id="KW-1185">Reference proteome</keyword>
<evidence type="ECO:0000259" key="6">
    <source>
        <dbReference type="Pfam" id="PF02234"/>
    </source>
</evidence>
<evidence type="ECO:0000256" key="3">
    <source>
        <dbReference type="ARBA" id="ARBA00023013"/>
    </source>
</evidence>
<reference evidence="7 8" key="1">
    <citation type="submission" date="2018-04" db="EMBL/GenBank/DDBJ databases">
        <authorList>
            <person name="Vogel A."/>
        </authorList>
    </citation>
    <scope>NUCLEOTIDE SEQUENCE [LARGE SCALE GENOMIC DNA]</scope>
</reference>
<evidence type="ECO:0000313" key="8">
    <source>
        <dbReference type="Proteomes" id="UP000595140"/>
    </source>
</evidence>
<evidence type="ECO:0000313" key="7">
    <source>
        <dbReference type="EMBL" id="VFQ86528.1"/>
    </source>
</evidence>
<name>A0A484MEK4_9ASTE</name>
<keyword evidence="3" id="KW-0649">Protein kinase inhibitor</keyword>
<comment type="similarity">
    <text evidence="2">Belongs to the CDI family. ICK/KRP subfamily.</text>
</comment>
<evidence type="ECO:0000256" key="5">
    <source>
        <dbReference type="SAM" id="MobiDB-lite"/>
    </source>
</evidence>
<protein>
    <recommendedName>
        <fullName evidence="6">Cyclin-dependent kinase inhibitor domain-containing protein</fullName>
    </recommendedName>
</protein>
<dbReference type="InterPro" id="IPR003175">
    <property type="entry name" value="CDI_dom"/>
</dbReference>
<gene>
    <name evidence="7" type="ORF">CCAM_LOCUS28304</name>
</gene>
<dbReference type="GO" id="GO:0051726">
    <property type="term" value="P:regulation of cell cycle"/>
    <property type="evidence" value="ECO:0007669"/>
    <property type="project" value="InterPro"/>
</dbReference>
<feature type="domain" description="Cyclin-dependent kinase inhibitor" evidence="6">
    <location>
        <begin position="185"/>
        <end position="228"/>
    </location>
</feature>
<evidence type="ECO:0000256" key="4">
    <source>
        <dbReference type="ARBA" id="ARBA00023306"/>
    </source>
</evidence>
<keyword evidence="4" id="KW-0131">Cell cycle</keyword>
<dbReference type="PIRSF" id="PIRSF017811">
    <property type="entry name" value="CDK_inhib_pln"/>
    <property type="match status" value="1"/>
</dbReference>
<dbReference type="Proteomes" id="UP000595140">
    <property type="component" value="Unassembled WGS sequence"/>
</dbReference>
<dbReference type="PANTHER" id="PTHR46776">
    <property type="entry name" value="CYCLIN-DEPENDENT KINASE INHIBITOR 4-RELATED"/>
    <property type="match status" value="1"/>
</dbReference>